<dbReference type="InterPro" id="IPR006671">
    <property type="entry name" value="Cyclin_N"/>
</dbReference>
<feature type="domain" description="Cyclin-like" evidence="2">
    <location>
        <begin position="104"/>
        <end position="190"/>
    </location>
</feature>
<comment type="caution">
    <text evidence="3">The sequence shown here is derived from an EMBL/GenBank/DDBJ whole genome shotgun (WGS) entry which is preliminary data.</text>
</comment>
<comment type="similarity">
    <text evidence="1">Belongs to the cyclin family.</text>
</comment>
<evidence type="ECO:0000313" key="4">
    <source>
        <dbReference type="Proteomes" id="UP001292094"/>
    </source>
</evidence>
<dbReference type="AlphaFoldDB" id="A0AAE1P1L1"/>
<dbReference type="Gene3D" id="1.10.472.10">
    <property type="entry name" value="Cyclin-like"/>
    <property type="match status" value="1"/>
</dbReference>
<name>A0AAE1P1L1_9EUCA</name>
<evidence type="ECO:0000259" key="2">
    <source>
        <dbReference type="SMART" id="SM00385"/>
    </source>
</evidence>
<dbReference type="SUPFAM" id="SSF47954">
    <property type="entry name" value="Cyclin-like"/>
    <property type="match status" value="1"/>
</dbReference>
<dbReference type="PANTHER" id="PTHR10177">
    <property type="entry name" value="CYCLINS"/>
    <property type="match status" value="1"/>
</dbReference>
<protein>
    <recommendedName>
        <fullName evidence="2">Cyclin-like domain-containing protein</fullName>
    </recommendedName>
</protein>
<reference evidence="3" key="1">
    <citation type="submission" date="2023-11" db="EMBL/GenBank/DDBJ databases">
        <title>Genome assemblies of two species of porcelain crab, Petrolisthes cinctipes and Petrolisthes manimaculis (Anomura: Porcellanidae).</title>
        <authorList>
            <person name="Angst P."/>
        </authorList>
    </citation>
    <scope>NUCLEOTIDE SEQUENCE</scope>
    <source>
        <strain evidence="3">PB745_02</strain>
        <tissue evidence="3">Gill</tissue>
    </source>
</reference>
<dbReference type="EMBL" id="JAWZYT010003214">
    <property type="protein sequence ID" value="KAK4299566.1"/>
    <property type="molecule type" value="Genomic_DNA"/>
</dbReference>
<dbReference type="InterPro" id="IPR036915">
    <property type="entry name" value="Cyclin-like_sf"/>
</dbReference>
<keyword evidence="4" id="KW-1185">Reference proteome</keyword>
<gene>
    <name evidence="3" type="ORF">Pmani_028166</name>
</gene>
<organism evidence="3 4">
    <name type="scientific">Petrolisthes manimaculis</name>
    <dbReference type="NCBI Taxonomy" id="1843537"/>
    <lineage>
        <taxon>Eukaryota</taxon>
        <taxon>Metazoa</taxon>
        <taxon>Ecdysozoa</taxon>
        <taxon>Arthropoda</taxon>
        <taxon>Crustacea</taxon>
        <taxon>Multicrustacea</taxon>
        <taxon>Malacostraca</taxon>
        <taxon>Eumalacostraca</taxon>
        <taxon>Eucarida</taxon>
        <taxon>Decapoda</taxon>
        <taxon>Pleocyemata</taxon>
        <taxon>Anomura</taxon>
        <taxon>Galatheoidea</taxon>
        <taxon>Porcellanidae</taxon>
        <taxon>Petrolisthes</taxon>
    </lineage>
</organism>
<dbReference type="Pfam" id="PF00134">
    <property type="entry name" value="Cyclin_N"/>
    <property type="match status" value="1"/>
</dbReference>
<dbReference type="Proteomes" id="UP001292094">
    <property type="component" value="Unassembled WGS sequence"/>
</dbReference>
<dbReference type="SMART" id="SM00385">
    <property type="entry name" value="CYCLIN"/>
    <property type="match status" value="1"/>
</dbReference>
<keyword evidence="1" id="KW-0195">Cyclin</keyword>
<dbReference type="InterPro" id="IPR013763">
    <property type="entry name" value="Cyclin-like_dom"/>
</dbReference>
<proteinExistence type="inferred from homology"/>
<dbReference type="InterPro" id="IPR039361">
    <property type="entry name" value="Cyclin"/>
</dbReference>
<evidence type="ECO:0000313" key="3">
    <source>
        <dbReference type="EMBL" id="KAK4299566.1"/>
    </source>
</evidence>
<accession>A0AAE1P1L1</accession>
<sequence>MMDPPMEVSSQSEVALTLPTDDGGGQHDILLDGMVDFDKYSRRSSLGADSVLDQDFNEEASNIQLLEGGVGGGVVVVGSLESVLALQYADDIFDTKKAVESKFHSVNCMADQPQLQFGPETVFVAVGLTDRFLSLTPLAHDCLQLLAVSALFLAAKMEECVIPGIKDLVTICGGTYKHHHFRRMEVLILTKLQFALYGPTPWFFLDHLALKVLQLGAYDK</sequence>
<evidence type="ECO:0000256" key="1">
    <source>
        <dbReference type="RuleBase" id="RU000383"/>
    </source>
</evidence>